<evidence type="ECO:0000313" key="4">
    <source>
        <dbReference type="EMBL" id="CAJ1375320.1"/>
    </source>
</evidence>
<dbReference type="SUPFAM" id="SSF48403">
    <property type="entry name" value="Ankyrin repeat"/>
    <property type="match status" value="1"/>
</dbReference>
<organism evidence="4 5">
    <name type="scientific">Effrenium voratum</name>
    <dbReference type="NCBI Taxonomy" id="2562239"/>
    <lineage>
        <taxon>Eukaryota</taxon>
        <taxon>Sar</taxon>
        <taxon>Alveolata</taxon>
        <taxon>Dinophyceae</taxon>
        <taxon>Suessiales</taxon>
        <taxon>Symbiodiniaceae</taxon>
        <taxon>Effrenium</taxon>
    </lineage>
</organism>
<dbReference type="InterPro" id="IPR050745">
    <property type="entry name" value="Multifunctional_regulatory"/>
</dbReference>
<reference evidence="4" key="1">
    <citation type="submission" date="2023-08" db="EMBL/GenBank/DDBJ databases">
        <authorList>
            <person name="Chen Y."/>
            <person name="Shah S."/>
            <person name="Dougan E. K."/>
            <person name="Thang M."/>
            <person name="Chan C."/>
        </authorList>
    </citation>
    <scope>NUCLEOTIDE SEQUENCE</scope>
</reference>
<dbReference type="PANTHER" id="PTHR24189">
    <property type="entry name" value="MYOTROPHIN"/>
    <property type="match status" value="1"/>
</dbReference>
<comment type="caution">
    <text evidence="4">The sequence shown here is derived from an EMBL/GenBank/DDBJ whole genome shotgun (WGS) entry which is preliminary data.</text>
</comment>
<accession>A0AA36HU00</accession>
<evidence type="ECO:0000313" key="5">
    <source>
        <dbReference type="Proteomes" id="UP001178507"/>
    </source>
</evidence>
<proteinExistence type="predicted"/>
<dbReference type="InterPro" id="IPR036770">
    <property type="entry name" value="Ankyrin_rpt-contain_sf"/>
</dbReference>
<dbReference type="EMBL" id="CAUJNA010000314">
    <property type="protein sequence ID" value="CAJ1375320.1"/>
    <property type="molecule type" value="Genomic_DNA"/>
</dbReference>
<keyword evidence="5" id="KW-1185">Reference proteome</keyword>
<evidence type="ECO:0000256" key="3">
    <source>
        <dbReference type="PROSITE-ProRule" id="PRU00023"/>
    </source>
</evidence>
<dbReference type="PROSITE" id="PS50088">
    <property type="entry name" value="ANK_REPEAT"/>
    <property type="match status" value="1"/>
</dbReference>
<dbReference type="Gene3D" id="1.25.40.20">
    <property type="entry name" value="Ankyrin repeat-containing domain"/>
    <property type="match status" value="2"/>
</dbReference>
<protein>
    <submittedName>
        <fullName evidence="4">Uncharacterized protein</fullName>
    </submittedName>
</protein>
<evidence type="ECO:0000256" key="1">
    <source>
        <dbReference type="ARBA" id="ARBA00022737"/>
    </source>
</evidence>
<feature type="repeat" description="ANK" evidence="3">
    <location>
        <begin position="543"/>
        <end position="575"/>
    </location>
</feature>
<name>A0AA36HU00_9DINO</name>
<evidence type="ECO:0000256" key="2">
    <source>
        <dbReference type="ARBA" id="ARBA00023043"/>
    </source>
</evidence>
<gene>
    <name evidence="4" type="ORF">EVOR1521_LOCUS4623</name>
</gene>
<keyword evidence="2 3" id="KW-0040">ANK repeat</keyword>
<dbReference type="Proteomes" id="UP001178507">
    <property type="component" value="Unassembled WGS sequence"/>
</dbReference>
<dbReference type="PANTHER" id="PTHR24189:SF50">
    <property type="entry name" value="ANKYRIN REPEAT AND SOCS BOX PROTEIN 2"/>
    <property type="match status" value="1"/>
</dbReference>
<dbReference type="SMART" id="SM00248">
    <property type="entry name" value="ANK"/>
    <property type="match status" value="5"/>
</dbReference>
<dbReference type="AlphaFoldDB" id="A0AA36HU00"/>
<dbReference type="InterPro" id="IPR002110">
    <property type="entry name" value="Ankyrin_rpt"/>
</dbReference>
<sequence>MIDRFAFGAHGMERSFSSAPIESVSVPMWVVKASTLLLFDTMPCHEELAEKGLLVRLQEGIFCIFVSHQWLGTFHPDPTGEQLRVLQDTLRNLMRGEQIGTDITLEFWLQSVRLSEMHRSKLKDAYIWLDWLSIPQQDAGRGNRNPADELGQVVESTPSTSVGSVEGPAGQADYINMIPEYVKASDMFLTLAPRSRHTVTGVRCDYFSWSGRGWCRLELWCKMLSANVEFPTVLVTAADKVEFVLPMHWLDNPPQDGAFSYTKDREVVLRVMEKALRAKLRLLKDTKKWNLYRYYMARYDILLGQPCRQRSPEEFQRDFRFESLASARGMTPMACAALSGDANMVSQLCDAQLDVDRFIGTLPEVYIMESLTPLMLTMWLGWRCHKVANALLERRANANATTAVGGEHVLSFCKTPAAVDLLVQHRADVNRQQGGHFKLPPITSACGRSAPTSVIAALLKHGADVNPRRGAAACNHPFVGVAYRWTMSESSTEVAKLLLDARADVNAQRHGSGIGRLGELTCRGLVMLRGSKAPKVSQFFAEWSTTPLGFACFFGAEELVELLLEAKADCELRNARGRTPLQLTQSAAVLNVLHRHQTTFSI</sequence>
<keyword evidence="1" id="KW-0677">Repeat</keyword>